<dbReference type="InterPro" id="IPR013655">
    <property type="entry name" value="PAS_fold_3"/>
</dbReference>
<keyword evidence="10 12" id="KW-0472">Membrane</keyword>
<sequence>MLLVTLGAWALYLRSEWNAAIDQGYSKSMTLAKSIGGDLDGVFRDYGEVLGELVSRPQVRRMDRNDCDPMINHFDSLYTELISVSIRDTQGNLVCSSMQDAPYPINPAYVPLLEKAITADGPYFTGVLYPPTVNLWVVIVTHAIRDQAGKPVGVVIAAIDLEQLSKRLLGNVPANAIATVVDPDLNVALRSRDLLDRIGKPLPEFITDIYRNGGEGTFIAKDLAGVRRIGAFTQLPRSKWIVALGYPLDEFLLPFKTKIFVSGLLGLVVTSMAFGLAWVFARSISTPVKQLAKAAGEFAEGDLSVRLQPAGPYEIYNVGERFNQMFDALRHSIQERAASAESLRLSEERFRLLAHATSDVVWDWNVRTDEVWWSDHVKSRFGHDFPDPVLSARESHRLIAQEDRDRVRQSLSTAFADGHDIWREQYDFTCSDGSVVTCIASGFVIRDAQGAPTRVLGSIVDITERAKLEEQVRQSQKLEAMGQLTGGFAHDFNNLLTIILGKAEFLSDILPQGSEEARLASRIQQAAERGAELTNHLLAYARKQPLAPELIRPGAVVEGMRDLLDRALPADIELAISCKSNWYALIDKAQLSSATLNLVLNARDAMPDGGKVTISATDQTIGNDPSGDLVAGEYVVITVTDHGAGIPEHLLHRVFEPFFTTKEVGRGSGLGLSMVQGFVRQSSGTVRIESQLGVGTSLSMYFPRSKGELLLPSKRGDAVSGQGERVLVVEDDEGVAAYIVNQLRVAGYKVWHAATGDEAVEMHRSIAPIDLLLADVVLPGGMNGLQLSQRLSKDTASLRTLFMSGYDKDVLIRDGRLAEGIALLRKPFHRVDLLSAVKVELVK</sequence>
<dbReference type="SUPFAM" id="SSF47384">
    <property type="entry name" value="Homodimeric domain of signal transducing histidine kinase"/>
    <property type="match status" value="1"/>
</dbReference>
<keyword evidence="4" id="KW-1003">Cell membrane</keyword>
<dbReference type="SUPFAM" id="SSF55874">
    <property type="entry name" value="ATPase domain of HSP90 chaperone/DNA topoisomerase II/histidine kinase"/>
    <property type="match status" value="1"/>
</dbReference>
<dbReference type="InterPro" id="IPR011006">
    <property type="entry name" value="CheY-like_superfamily"/>
</dbReference>
<dbReference type="AlphaFoldDB" id="A0A842IDM1"/>
<evidence type="ECO:0000256" key="6">
    <source>
        <dbReference type="ARBA" id="ARBA00022679"/>
    </source>
</evidence>
<dbReference type="Pfam" id="PF00672">
    <property type="entry name" value="HAMP"/>
    <property type="match status" value="1"/>
</dbReference>
<dbReference type="InterPro" id="IPR035965">
    <property type="entry name" value="PAS-like_dom_sf"/>
</dbReference>
<keyword evidence="7 12" id="KW-0812">Transmembrane</keyword>
<dbReference type="InterPro" id="IPR000014">
    <property type="entry name" value="PAS"/>
</dbReference>
<evidence type="ECO:0000313" key="18">
    <source>
        <dbReference type="Proteomes" id="UP000555411"/>
    </source>
</evidence>
<dbReference type="Gene3D" id="6.10.340.10">
    <property type="match status" value="1"/>
</dbReference>
<evidence type="ECO:0000256" key="12">
    <source>
        <dbReference type="SAM" id="Phobius"/>
    </source>
</evidence>
<evidence type="ECO:0000259" key="13">
    <source>
        <dbReference type="PROSITE" id="PS50109"/>
    </source>
</evidence>
<dbReference type="Pfam" id="PF00512">
    <property type="entry name" value="HisKA"/>
    <property type="match status" value="1"/>
</dbReference>
<keyword evidence="9 12" id="KW-1133">Transmembrane helix</keyword>
<evidence type="ECO:0000256" key="1">
    <source>
        <dbReference type="ARBA" id="ARBA00000085"/>
    </source>
</evidence>
<dbReference type="CDD" id="cd12915">
    <property type="entry name" value="PDC2_DGC_like"/>
    <property type="match status" value="1"/>
</dbReference>
<organism evidence="17 18">
    <name type="scientific">Paragemmobacter straminiformis</name>
    <dbReference type="NCBI Taxonomy" id="2045119"/>
    <lineage>
        <taxon>Bacteria</taxon>
        <taxon>Pseudomonadati</taxon>
        <taxon>Pseudomonadota</taxon>
        <taxon>Alphaproteobacteria</taxon>
        <taxon>Rhodobacterales</taxon>
        <taxon>Paracoccaceae</taxon>
        <taxon>Paragemmobacter</taxon>
    </lineage>
</organism>
<dbReference type="InterPro" id="IPR001610">
    <property type="entry name" value="PAC"/>
</dbReference>
<dbReference type="GO" id="GO:0005886">
    <property type="term" value="C:plasma membrane"/>
    <property type="evidence" value="ECO:0007669"/>
    <property type="project" value="UniProtKB-SubCell"/>
</dbReference>
<keyword evidence="6" id="KW-0808">Transferase</keyword>
<dbReference type="SUPFAM" id="SSF55785">
    <property type="entry name" value="PYP-like sensor domain (PAS domain)"/>
    <property type="match status" value="1"/>
</dbReference>
<dbReference type="RefSeq" id="WP_185799225.1">
    <property type="nucleotide sequence ID" value="NZ_JACLQD010000008.1"/>
</dbReference>
<dbReference type="NCBIfam" id="TIGR00229">
    <property type="entry name" value="sensory_box"/>
    <property type="match status" value="1"/>
</dbReference>
<dbReference type="InterPro" id="IPR003594">
    <property type="entry name" value="HATPase_dom"/>
</dbReference>
<dbReference type="Gene3D" id="3.40.50.2300">
    <property type="match status" value="1"/>
</dbReference>
<dbReference type="PROSITE" id="PS50110">
    <property type="entry name" value="RESPONSE_REGULATORY"/>
    <property type="match status" value="1"/>
</dbReference>
<feature type="domain" description="PAC" evidence="15">
    <location>
        <begin position="422"/>
        <end position="474"/>
    </location>
</feature>
<evidence type="ECO:0000256" key="7">
    <source>
        <dbReference type="ARBA" id="ARBA00022692"/>
    </source>
</evidence>
<dbReference type="PROSITE" id="PS50113">
    <property type="entry name" value="PAC"/>
    <property type="match status" value="1"/>
</dbReference>
<dbReference type="InterPro" id="IPR004358">
    <property type="entry name" value="Sig_transdc_His_kin-like_C"/>
</dbReference>
<dbReference type="Gene3D" id="3.30.450.20">
    <property type="entry name" value="PAS domain"/>
    <property type="match status" value="2"/>
</dbReference>
<dbReference type="SMART" id="SM00388">
    <property type="entry name" value="HisKA"/>
    <property type="match status" value="1"/>
</dbReference>
<keyword evidence="8" id="KW-0418">Kinase</keyword>
<dbReference type="CDD" id="cd06225">
    <property type="entry name" value="HAMP"/>
    <property type="match status" value="1"/>
</dbReference>
<dbReference type="SMART" id="SM00304">
    <property type="entry name" value="HAMP"/>
    <property type="match status" value="1"/>
</dbReference>
<dbReference type="SMART" id="SM00448">
    <property type="entry name" value="REC"/>
    <property type="match status" value="1"/>
</dbReference>
<evidence type="ECO:0000256" key="2">
    <source>
        <dbReference type="ARBA" id="ARBA00004651"/>
    </source>
</evidence>
<dbReference type="PROSITE" id="PS50885">
    <property type="entry name" value="HAMP"/>
    <property type="match status" value="1"/>
</dbReference>
<evidence type="ECO:0000256" key="10">
    <source>
        <dbReference type="ARBA" id="ARBA00023136"/>
    </source>
</evidence>
<comment type="subcellular location">
    <subcellularLocation>
        <location evidence="2">Cell membrane</location>
        <topology evidence="2">Multi-pass membrane protein</topology>
    </subcellularLocation>
</comment>
<dbReference type="PRINTS" id="PR00344">
    <property type="entry name" value="BCTRLSENSOR"/>
</dbReference>
<dbReference type="InterPro" id="IPR001789">
    <property type="entry name" value="Sig_transdc_resp-reg_receiver"/>
</dbReference>
<feature type="transmembrane region" description="Helical" evidence="12">
    <location>
        <begin position="259"/>
        <end position="281"/>
    </location>
</feature>
<evidence type="ECO:0000256" key="8">
    <source>
        <dbReference type="ARBA" id="ARBA00022777"/>
    </source>
</evidence>
<evidence type="ECO:0000256" key="9">
    <source>
        <dbReference type="ARBA" id="ARBA00022989"/>
    </source>
</evidence>
<evidence type="ECO:0000256" key="11">
    <source>
        <dbReference type="PROSITE-ProRule" id="PRU00169"/>
    </source>
</evidence>
<feature type="domain" description="Histidine kinase" evidence="13">
    <location>
        <begin position="487"/>
        <end position="706"/>
    </location>
</feature>
<dbReference type="InterPro" id="IPR036890">
    <property type="entry name" value="HATPase_C_sf"/>
</dbReference>
<feature type="domain" description="Response regulatory" evidence="14">
    <location>
        <begin position="725"/>
        <end position="841"/>
    </location>
</feature>
<evidence type="ECO:0000259" key="15">
    <source>
        <dbReference type="PROSITE" id="PS50113"/>
    </source>
</evidence>
<dbReference type="Pfam" id="PF00072">
    <property type="entry name" value="Response_reg"/>
    <property type="match status" value="1"/>
</dbReference>
<feature type="domain" description="HAMP" evidence="16">
    <location>
        <begin position="282"/>
        <end position="334"/>
    </location>
</feature>
<dbReference type="InterPro" id="IPR036097">
    <property type="entry name" value="HisK_dim/P_sf"/>
</dbReference>
<dbReference type="InterPro" id="IPR000700">
    <property type="entry name" value="PAS-assoc_C"/>
</dbReference>
<dbReference type="SUPFAM" id="SSF52172">
    <property type="entry name" value="CheY-like"/>
    <property type="match status" value="1"/>
</dbReference>
<evidence type="ECO:0000256" key="5">
    <source>
        <dbReference type="ARBA" id="ARBA00022553"/>
    </source>
</evidence>
<evidence type="ECO:0000256" key="3">
    <source>
        <dbReference type="ARBA" id="ARBA00012438"/>
    </source>
</evidence>
<dbReference type="GO" id="GO:0000155">
    <property type="term" value="F:phosphorelay sensor kinase activity"/>
    <property type="evidence" value="ECO:0007669"/>
    <property type="project" value="InterPro"/>
</dbReference>
<dbReference type="Proteomes" id="UP000555411">
    <property type="component" value="Unassembled WGS sequence"/>
</dbReference>
<dbReference type="PROSITE" id="PS50109">
    <property type="entry name" value="HIS_KIN"/>
    <property type="match status" value="1"/>
</dbReference>
<dbReference type="CDD" id="cd12914">
    <property type="entry name" value="PDC1_DGC_like"/>
    <property type="match status" value="1"/>
</dbReference>
<protein>
    <recommendedName>
        <fullName evidence="3">histidine kinase</fullName>
        <ecNumber evidence="3">2.7.13.3</ecNumber>
    </recommendedName>
</protein>
<keyword evidence="5 11" id="KW-0597">Phosphoprotein</keyword>
<gene>
    <name evidence="17" type="ORF">H7F16_18970</name>
</gene>
<comment type="catalytic activity">
    <reaction evidence="1">
        <text>ATP + protein L-histidine = ADP + protein N-phospho-L-histidine.</text>
        <dbReference type="EC" id="2.7.13.3"/>
    </reaction>
</comment>
<evidence type="ECO:0000259" key="14">
    <source>
        <dbReference type="PROSITE" id="PS50110"/>
    </source>
</evidence>
<evidence type="ECO:0000256" key="4">
    <source>
        <dbReference type="ARBA" id="ARBA00022475"/>
    </source>
</evidence>
<dbReference type="PANTHER" id="PTHR43065:SF49">
    <property type="entry name" value="HISTIDINE KINASE"/>
    <property type="match status" value="1"/>
</dbReference>
<dbReference type="Gene3D" id="3.30.565.10">
    <property type="entry name" value="Histidine kinase-like ATPase, C-terminal domain"/>
    <property type="match status" value="1"/>
</dbReference>
<dbReference type="Pfam" id="PF08447">
    <property type="entry name" value="PAS_3"/>
    <property type="match status" value="1"/>
</dbReference>
<dbReference type="SMART" id="SM00086">
    <property type="entry name" value="PAC"/>
    <property type="match status" value="1"/>
</dbReference>
<dbReference type="InterPro" id="IPR003661">
    <property type="entry name" value="HisK_dim/P_dom"/>
</dbReference>
<dbReference type="Pfam" id="PF02743">
    <property type="entry name" value="dCache_1"/>
    <property type="match status" value="1"/>
</dbReference>
<dbReference type="CDD" id="cd00082">
    <property type="entry name" value="HisKA"/>
    <property type="match status" value="1"/>
</dbReference>
<name>A0A842IDM1_9RHOB</name>
<dbReference type="SUPFAM" id="SSF158472">
    <property type="entry name" value="HAMP domain-like"/>
    <property type="match status" value="1"/>
</dbReference>
<dbReference type="InterPro" id="IPR003660">
    <property type="entry name" value="HAMP_dom"/>
</dbReference>
<dbReference type="InterPro" id="IPR033479">
    <property type="entry name" value="dCache_1"/>
</dbReference>
<evidence type="ECO:0000259" key="16">
    <source>
        <dbReference type="PROSITE" id="PS50885"/>
    </source>
</evidence>
<dbReference type="Gene3D" id="1.10.287.130">
    <property type="match status" value="1"/>
</dbReference>
<proteinExistence type="predicted"/>
<accession>A0A842IDM1</accession>
<evidence type="ECO:0000313" key="17">
    <source>
        <dbReference type="EMBL" id="MBC2837609.1"/>
    </source>
</evidence>
<dbReference type="Pfam" id="PF02518">
    <property type="entry name" value="HATPase_c"/>
    <property type="match status" value="1"/>
</dbReference>
<comment type="caution">
    <text evidence="17">The sequence shown here is derived from an EMBL/GenBank/DDBJ whole genome shotgun (WGS) entry which is preliminary data.</text>
</comment>
<dbReference type="InterPro" id="IPR005467">
    <property type="entry name" value="His_kinase_dom"/>
</dbReference>
<dbReference type="EC" id="2.7.13.3" evidence="3"/>
<dbReference type="CDD" id="cd00130">
    <property type="entry name" value="PAS"/>
    <property type="match status" value="1"/>
</dbReference>
<dbReference type="SMART" id="SM00387">
    <property type="entry name" value="HATPase_c"/>
    <property type="match status" value="1"/>
</dbReference>
<keyword evidence="18" id="KW-1185">Reference proteome</keyword>
<reference evidence="17 18" key="1">
    <citation type="journal article" date="2017" name="Int. J. Syst. Evol. Microbiol.">
        <title>Gemmobacter straminiformis sp. nov., isolated from an artificial fountain.</title>
        <authorList>
            <person name="Kang J.Y."/>
            <person name="Kim M.J."/>
            <person name="Chun J."/>
            <person name="Son K.P."/>
            <person name="Jahng K.Y."/>
        </authorList>
    </citation>
    <scope>NUCLEOTIDE SEQUENCE [LARGE SCALE GENOMIC DNA]</scope>
    <source>
        <strain evidence="17 18">CAM-8</strain>
    </source>
</reference>
<feature type="modified residue" description="4-aspartylphosphate" evidence="11">
    <location>
        <position position="775"/>
    </location>
</feature>
<dbReference type="EMBL" id="JACLQD010000008">
    <property type="protein sequence ID" value="MBC2837609.1"/>
    <property type="molecule type" value="Genomic_DNA"/>
</dbReference>
<dbReference type="PANTHER" id="PTHR43065">
    <property type="entry name" value="SENSOR HISTIDINE KINASE"/>
    <property type="match status" value="1"/>
</dbReference>